<dbReference type="EMBL" id="VOQS01000003">
    <property type="protein sequence ID" value="TXC84097.1"/>
    <property type="molecule type" value="Genomic_DNA"/>
</dbReference>
<sequence>MKALTMLAGLLAATSALAAGPHTSGGMLVDEHGMTLYVFDGKGMPDAKACEADCDKNFPRQHSPRQATNRQAI</sequence>
<dbReference type="RefSeq" id="WP_147236240.1">
    <property type="nucleotide sequence ID" value="NZ_JAZHFZ010000013.1"/>
</dbReference>
<proteinExistence type="predicted"/>
<evidence type="ECO:0000313" key="5">
    <source>
        <dbReference type="Proteomes" id="UP001481677"/>
    </source>
</evidence>
<dbReference type="Proteomes" id="UP001481677">
    <property type="component" value="Unassembled WGS sequence"/>
</dbReference>
<organism evidence="3 4">
    <name type="scientific">Paraburkholderia azotifigens</name>
    <dbReference type="NCBI Taxonomy" id="2057004"/>
    <lineage>
        <taxon>Bacteria</taxon>
        <taxon>Pseudomonadati</taxon>
        <taxon>Pseudomonadota</taxon>
        <taxon>Betaproteobacteria</taxon>
        <taxon>Burkholderiales</taxon>
        <taxon>Burkholderiaceae</taxon>
        <taxon>Paraburkholderia</taxon>
    </lineage>
</organism>
<dbReference type="Proteomes" id="UP000321776">
    <property type="component" value="Unassembled WGS sequence"/>
</dbReference>
<gene>
    <name evidence="3" type="ORF">FRZ40_27670</name>
    <name evidence="2" type="ORF">V4C56_08880</name>
</gene>
<evidence type="ECO:0008006" key="6">
    <source>
        <dbReference type="Google" id="ProtNLM"/>
    </source>
</evidence>
<keyword evidence="5" id="KW-1185">Reference proteome</keyword>
<evidence type="ECO:0000313" key="4">
    <source>
        <dbReference type="Proteomes" id="UP000321776"/>
    </source>
</evidence>
<reference evidence="3 4" key="1">
    <citation type="journal article" date="2018" name="Int. J. Syst. Evol. Microbiol.">
        <title>Paraburkholderia azotifigens sp. nov., a nitrogen-fixing bacterium isolated from paddy soil.</title>
        <authorList>
            <person name="Choi G.M."/>
            <person name="Im W.T."/>
        </authorList>
    </citation>
    <scope>NUCLEOTIDE SEQUENCE [LARGE SCALE GENOMIC DNA]</scope>
    <source>
        <strain evidence="3 4">NF 2-5-3</strain>
    </source>
</reference>
<evidence type="ECO:0000313" key="3">
    <source>
        <dbReference type="EMBL" id="TXC84097.1"/>
    </source>
</evidence>
<dbReference type="AlphaFoldDB" id="A0A5C6VFZ8"/>
<reference evidence="2 5" key="3">
    <citation type="submission" date="2024-01" db="EMBL/GenBank/DDBJ databases">
        <title>The diversity of rhizobia nodulating Mimosa spp. in eleven states of Brazil covering several biomes is determined by host plant, location, and edaphic factors.</title>
        <authorList>
            <person name="Rouws L."/>
            <person name="Barauna A."/>
            <person name="Beukes C."/>
            <person name="De Faria S.M."/>
            <person name="Gross E."/>
            <person name="Dos Reis Junior F.B."/>
            <person name="Simon M."/>
            <person name="Maluk M."/>
            <person name="Odee D.W."/>
            <person name="Kenicer G."/>
            <person name="Young J.P.W."/>
            <person name="Reis V.M."/>
            <person name="Zilli J."/>
            <person name="James E.K."/>
        </authorList>
    </citation>
    <scope>NUCLEOTIDE SEQUENCE [LARGE SCALE GENOMIC DNA]</scope>
    <source>
        <strain evidence="2 5">JPY530</strain>
    </source>
</reference>
<evidence type="ECO:0000256" key="1">
    <source>
        <dbReference type="SAM" id="SignalP"/>
    </source>
</evidence>
<dbReference type="EMBL" id="JAZHGA010000005">
    <property type="protein sequence ID" value="MEM5339743.1"/>
    <property type="molecule type" value="Genomic_DNA"/>
</dbReference>
<comment type="caution">
    <text evidence="3">The sequence shown here is derived from an EMBL/GenBank/DDBJ whole genome shotgun (WGS) entry which is preliminary data.</text>
</comment>
<feature type="signal peptide" evidence="1">
    <location>
        <begin position="1"/>
        <end position="18"/>
    </location>
</feature>
<name>A0A5C6VFZ8_9BURK</name>
<protein>
    <recommendedName>
        <fullName evidence="6">Lipoprotein</fullName>
    </recommendedName>
</protein>
<feature type="chain" id="PRO_5023113958" description="Lipoprotein" evidence="1">
    <location>
        <begin position="19"/>
        <end position="73"/>
    </location>
</feature>
<keyword evidence="1" id="KW-0732">Signal</keyword>
<evidence type="ECO:0000313" key="2">
    <source>
        <dbReference type="EMBL" id="MEM5339743.1"/>
    </source>
</evidence>
<reference evidence="3" key="2">
    <citation type="submission" date="2019-08" db="EMBL/GenBank/DDBJ databases">
        <authorList>
            <person name="Im W.-T."/>
        </authorList>
    </citation>
    <scope>NUCLEOTIDE SEQUENCE</scope>
    <source>
        <strain evidence="3">NF 2-5-3</strain>
    </source>
</reference>
<accession>A0A5C6VFZ8</accession>